<dbReference type="PROSITE" id="PS51257">
    <property type="entry name" value="PROKAR_LIPOPROTEIN"/>
    <property type="match status" value="1"/>
</dbReference>
<accession>A0ABW5LB38</accession>
<keyword evidence="3" id="KW-1185">Reference proteome</keyword>
<evidence type="ECO:0000259" key="1">
    <source>
        <dbReference type="Pfam" id="PF03572"/>
    </source>
</evidence>
<dbReference type="InterPro" id="IPR029045">
    <property type="entry name" value="ClpP/crotonase-like_dom_sf"/>
</dbReference>
<dbReference type="RefSeq" id="WP_378289218.1">
    <property type="nucleotide sequence ID" value="NZ_JBHULE010000002.1"/>
</dbReference>
<dbReference type="Pfam" id="PF03572">
    <property type="entry name" value="Peptidase_S41"/>
    <property type="match status" value="1"/>
</dbReference>
<feature type="domain" description="Tail specific protease" evidence="1">
    <location>
        <begin position="243"/>
        <end position="441"/>
    </location>
</feature>
<name>A0ABW5LB38_9FLAO</name>
<proteinExistence type="predicted"/>
<dbReference type="Gene3D" id="3.90.226.10">
    <property type="entry name" value="2-enoyl-CoA Hydratase, Chain A, domain 1"/>
    <property type="match status" value="1"/>
</dbReference>
<dbReference type="PANTHER" id="PTHR32060:SF22">
    <property type="entry name" value="CARBOXYL-TERMINAL-PROCESSING PEPTIDASE 3, CHLOROPLASTIC"/>
    <property type="match status" value="1"/>
</dbReference>
<dbReference type="InterPro" id="IPR005151">
    <property type="entry name" value="Tail-specific_protease"/>
</dbReference>
<organism evidence="2 3">
    <name type="scientific">Aquimarina rubra</name>
    <dbReference type="NCBI Taxonomy" id="1920033"/>
    <lineage>
        <taxon>Bacteria</taxon>
        <taxon>Pseudomonadati</taxon>
        <taxon>Bacteroidota</taxon>
        <taxon>Flavobacteriia</taxon>
        <taxon>Flavobacteriales</taxon>
        <taxon>Flavobacteriaceae</taxon>
        <taxon>Aquimarina</taxon>
    </lineage>
</organism>
<dbReference type="SUPFAM" id="SSF52096">
    <property type="entry name" value="ClpP/crotonase"/>
    <property type="match status" value="1"/>
</dbReference>
<dbReference type="PANTHER" id="PTHR32060">
    <property type="entry name" value="TAIL-SPECIFIC PROTEASE"/>
    <property type="match status" value="1"/>
</dbReference>
<evidence type="ECO:0000313" key="2">
    <source>
        <dbReference type="EMBL" id="MFD2561481.1"/>
    </source>
</evidence>
<protein>
    <submittedName>
        <fullName evidence="2">S41 family peptidase</fullName>
    </submittedName>
</protein>
<gene>
    <name evidence="2" type="ORF">ACFSR1_02290</name>
</gene>
<comment type="caution">
    <text evidence="2">The sequence shown here is derived from an EMBL/GenBank/DDBJ whole genome shotgun (WGS) entry which is preliminary data.</text>
</comment>
<dbReference type="EMBL" id="JBHULE010000002">
    <property type="protein sequence ID" value="MFD2561481.1"/>
    <property type="molecule type" value="Genomic_DNA"/>
</dbReference>
<evidence type="ECO:0000313" key="3">
    <source>
        <dbReference type="Proteomes" id="UP001597319"/>
    </source>
</evidence>
<sequence length="462" mass="53476">MNKYYIVILISLILSCKSINRTNFKVQNQFSKTDILSDLEFLKTSLENTHINLYAYTSKSEFEENYSKVKHEVKKDSFSILEGVKIFQKIVSKANNGHTRIPFPVQPYISFAQNGGTIFPLEVAIENGKVLIRKNWSKNSNIKIGDELTNINNIPINKILKKIYPQISAERLYFKNAQLENLTLPRLYWLVFGEQITFMVMVIQKGERSTYKLKSIKAKEEYEMKRDDIIKHDKLLKMLSNNTAYIRPGDFGGNLNKFKQFIDSSFIEIKNKKNLIIDLRNHSGGDNEFGDYLVSYIANKPFLWSSKFQLKTSTLLKENTRQTKDTTQKYWKYILEHKNGEIYDYDFGFYKPQPIAKRYQGKVYVLVNRQSYSQSTVTTAQIQDHGFGTIVGEETGEYPNLYASIFNYKLPKTGISVDISKGKINRVSGIDNNKGVVPNIIIKDHLLDEKDEILDGLFKKIE</sequence>
<dbReference type="Proteomes" id="UP001597319">
    <property type="component" value="Unassembled WGS sequence"/>
</dbReference>
<reference evidence="3" key="1">
    <citation type="journal article" date="2019" name="Int. J. Syst. Evol. Microbiol.">
        <title>The Global Catalogue of Microorganisms (GCM) 10K type strain sequencing project: providing services to taxonomists for standard genome sequencing and annotation.</title>
        <authorList>
            <consortium name="The Broad Institute Genomics Platform"/>
            <consortium name="The Broad Institute Genome Sequencing Center for Infectious Disease"/>
            <person name="Wu L."/>
            <person name="Ma J."/>
        </authorList>
    </citation>
    <scope>NUCLEOTIDE SEQUENCE [LARGE SCALE GENOMIC DNA]</scope>
    <source>
        <strain evidence="3">KCTC 52274</strain>
    </source>
</reference>